<dbReference type="GO" id="GO:0051213">
    <property type="term" value="F:dioxygenase activity"/>
    <property type="evidence" value="ECO:0007669"/>
    <property type="project" value="UniProtKB-KW"/>
</dbReference>
<dbReference type="GO" id="GO:0018580">
    <property type="term" value="F:nitronate monooxygenase activity"/>
    <property type="evidence" value="ECO:0007669"/>
    <property type="project" value="InterPro"/>
</dbReference>
<accession>A0A117MKW7</accession>
<evidence type="ECO:0000256" key="3">
    <source>
        <dbReference type="ARBA" id="ARBA00023002"/>
    </source>
</evidence>
<dbReference type="AlphaFoldDB" id="A0A117MKW7"/>
<evidence type="ECO:0000313" key="5">
    <source>
        <dbReference type="Proteomes" id="UP000053923"/>
    </source>
</evidence>
<evidence type="ECO:0000256" key="2">
    <source>
        <dbReference type="ARBA" id="ARBA00022643"/>
    </source>
</evidence>
<dbReference type="PANTHER" id="PTHR32332:SF31">
    <property type="entry name" value="2-NITROPROPANE DIOXYGENASE FAMILY, PUTATIVE (AFU_ORTHOLOGUE AFUA_2G09850)-RELATED"/>
    <property type="match status" value="1"/>
</dbReference>
<dbReference type="RefSeq" id="WP_062712900.1">
    <property type="nucleotide sequence ID" value="NZ_LLZG01000390.1"/>
</dbReference>
<keyword evidence="5" id="KW-1185">Reference proteome</keyword>
<proteinExistence type="predicted"/>
<dbReference type="Proteomes" id="UP000053923">
    <property type="component" value="Unassembled WGS sequence"/>
</dbReference>
<keyword evidence="3" id="KW-0560">Oxidoreductase</keyword>
<keyword evidence="2" id="KW-0288">FMN</keyword>
<gene>
    <name evidence="4" type="ORF">ADL12_40695</name>
</gene>
<sequence>MGLSTAFTERFVVEHPIALAPMGGSAGGALTAAVSRGGGLGLLGSGNGDEDWLARELPVLADACAGKPWGIGFQTWAIDEGAVARSLEHGPAAVMLSFGDPSPFVERIRGAGTALILQVTDLEEARRAVDLGADVIVAQGTEGGGHGARHGRSTLPFVPVVVDLAAPIPVLAAGGIADGRGVAAVLALGAAGALLGTRFQATTEALVDPATARAIVEGSGADTERSRVLDIARSSRWPERYTARTLAHPFLDEWRGREDELTADPRARQEHQEAVARGTIPALPQWAGEGIDLIDDVPSAADLVGSLAAQAEKALNRAGGR</sequence>
<dbReference type="InterPro" id="IPR004136">
    <property type="entry name" value="NMO"/>
</dbReference>
<evidence type="ECO:0000313" key="4">
    <source>
        <dbReference type="EMBL" id="KUL23037.1"/>
    </source>
</evidence>
<keyword evidence="4" id="KW-0223">Dioxygenase</keyword>
<name>A0A117MKW7_9ACTN</name>
<evidence type="ECO:0000256" key="1">
    <source>
        <dbReference type="ARBA" id="ARBA00022630"/>
    </source>
</evidence>
<dbReference type="InterPro" id="IPR013785">
    <property type="entry name" value="Aldolase_TIM"/>
</dbReference>
<keyword evidence="1" id="KW-0285">Flavoprotein</keyword>
<dbReference type="CDD" id="cd04730">
    <property type="entry name" value="NPD_like"/>
    <property type="match status" value="1"/>
</dbReference>
<comment type="caution">
    <text evidence="4">The sequence shown here is derived from an EMBL/GenBank/DDBJ whole genome shotgun (WGS) entry which is preliminary data.</text>
</comment>
<protein>
    <submittedName>
        <fullName evidence="4">2-nitropropane dioxygenase</fullName>
    </submittedName>
</protein>
<dbReference type="EMBL" id="LLZG01000390">
    <property type="protein sequence ID" value="KUL23037.1"/>
    <property type="molecule type" value="Genomic_DNA"/>
</dbReference>
<dbReference type="OrthoDB" id="7165168at2"/>
<dbReference type="PANTHER" id="PTHR32332">
    <property type="entry name" value="2-NITROPROPANE DIOXYGENASE"/>
    <property type="match status" value="1"/>
</dbReference>
<dbReference type="SUPFAM" id="SSF51412">
    <property type="entry name" value="Inosine monophosphate dehydrogenase (IMPDH)"/>
    <property type="match status" value="1"/>
</dbReference>
<organism evidence="4 5">
    <name type="scientific">Streptomyces regalis</name>
    <dbReference type="NCBI Taxonomy" id="68262"/>
    <lineage>
        <taxon>Bacteria</taxon>
        <taxon>Bacillati</taxon>
        <taxon>Actinomycetota</taxon>
        <taxon>Actinomycetes</taxon>
        <taxon>Kitasatosporales</taxon>
        <taxon>Streptomycetaceae</taxon>
        <taxon>Streptomyces</taxon>
    </lineage>
</organism>
<reference evidence="5" key="1">
    <citation type="submission" date="2015-10" db="EMBL/GenBank/DDBJ databases">
        <authorList>
            <person name="Ju K.-S."/>
            <person name="Doroghazi J.R."/>
            <person name="Metcalf W.W."/>
        </authorList>
    </citation>
    <scope>NUCLEOTIDE SEQUENCE [LARGE SCALE GENOMIC DNA]</scope>
    <source>
        <strain evidence="5">NRRL 3151</strain>
    </source>
</reference>
<dbReference type="Pfam" id="PF03060">
    <property type="entry name" value="NMO"/>
    <property type="match status" value="1"/>
</dbReference>
<dbReference type="Gene3D" id="3.20.20.70">
    <property type="entry name" value="Aldolase class I"/>
    <property type="match status" value="1"/>
</dbReference>